<evidence type="ECO:0000256" key="2">
    <source>
        <dbReference type="ARBA" id="ARBA00022723"/>
    </source>
</evidence>
<comment type="subcellular location">
    <subcellularLocation>
        <location evidence="1">Nucleus</location>
    </subcellularLocation>
</comment>
<dbReference type="GO" id="GO:0005634">
    <property type="term" value="C:nucleus"/>
    <property type="evidence" value="ECO:0007669"/>
    <property type="project" value="UniProtKB-SubCell"/>
</dbReference>
<dbReference type="AlphaFoldDB" id="A0A9P8MMC0"/>
<keyword evidence="4" id="KW-0862">Zinc</keyword>
<protein>
    <submittedName>
        <fullName evidence="6">Transposase-like protein</fullName>
    </submittedName>
</protein>
<dbReference type="PANTHER" id="PTHR46481:SF10">
    <property type="entry name" value="ZINC FINGER BED DOMAIN-CONTAINING PROTEIN 39"/>
    <property type="match status" value="1"/>
</dbReference>
<keyword evidence="7" id="KW-1185">Reference proteome</keyword>
<dbReference type="PANTHER" id="PTHR46481">
    <property type="entry name" value="ZINC FINGER BED DOMAIN-CONTAINING PROTEIN 4"/>
    <property type="match status" value="1"/>
</dbReference>
<dbReference type="InterPro" id="IPR012337">
    <property type="entry name" value="RNaseH-like_sf"/>
</dbReference>
<dbReference type="RefSeq" id="XP_044714543.1">
    <property type="nucleotide sequence ID" value="XM_044870367.1"/>
</dbReference>
<keyword evidence="3" id="KW-0863">Zinc-finger</keyword>
<sequence>MSFLDFRAYYFGSNVSKFEAELRGATYEFKFDIWAKKGAIGRLHNIATYIRRTDQRRQGLRHLQTELAGDDPIFTLEIVVDGKTRWNSIYMMIKRALELRCAIELYQSRWQKPKNDPDHRDLTNDFLNAGDWVELERFYEFLKPFYILTKTIEGNASKPGRRAATALCETLKTMDYLFMKFKQAAEDTQFEEASHFKSGIDCGWAKLEDYYVKTDRTPVYRAALALHPSYGYDYFERHWKKAMNKPQWYSDIQSALVWKEID</sequence>
<reference evidence="6" key="1">
    <citation type="submission" date="2021-09" db="EMBL/GenBank/DDBJ databases">
        <title>A high-quality genome of the endoparasitic fungus Hirsutella rhossiliensis with a comparison of Hirsutella genomes reveals transposable elements contributing to genome size variation.</title>
        <authorList>
            <person name="Lin R."/>
            <person name="Jiao Y."/>
            <person name="Sun X."/>
            <person name="Ling J."/>
            <person name="Xie B."/>
            <person name="Cheng X."/>
        </authorList>
    </citation>
    <scope>NUCLEOTIDE SEQUENCE</scope>
    <source>
        <strain evidence="6">HR02</strain>
    </source>
</reference>
<dbReference type="InterPro" id="IPR052035">
    <property type="entry name" value="ZnF_BED_domain_contain"/>
</dbReference>
<dbReference type="Proteomes" id="UP000824596">
    <property type="component" value="Unassembled WGS sequence"/>
</dbReference>
<comment type="caution">
    <text evidence="6">The sequence shown here is derived from an EMBL/GenBank/DDBJ whole genome shotgun (WGS) entry which is preliminary data.</text>
</comment>
<evidence type="ECO:0000313" key="6">
    <source>
        <dbReference type="EMBL" id="KAH0957029.1"/>
    </source>
</evidence>
<dbReference type="EMBL" id="JAIZPD010000026">
    <property type="protein sequence ID" value="KAH0957029.1"/>
    <property type="molecule type" value="Genomic_DNA"/>
</dbReference>
<dbReference type="GeneID" id="68361025"/>
<name>A0A9P8MMC0_9HYPO</name>
<evidence type="ECO:0000313" key="7">
    <source>
        <dbReference type="Proteomes" id="UP000824596"/>
    </source>
</evidence>
<keyword evidence="5" id="KW-0539">Nucleus</keyword>
<dbReference type="OrthoDB" id="5094075at2759"/>
<keyword evidence="2" id="KW-0479">Metal-binding</keyword>
<proteinExistence type="predicted"/>
<accession>A0A9P8MMC0</accession>
<evidence type="ECO:0000256" key="1">
    <source>
        <dbReference type="ARBA" id="ARBA00004123"/>
    </source>
</evidence>
<dbReference type="SUPFAM" id="SSF53098">
    <property type="entry name" value="Ribonuclease H-like"/>
    <property type="match status" value="1"/>
</dbReference>
<evidence type="ECO:0000256" key="3">
    <source>
        <dbReference type="ARBA" id="ARBA00022771"/>
    </source>
</evidence>
<gene>
    <name evidence="6" type="ORF">HRG_11897</name>
</gene>
<organism evidence="6 7">
    <name type="scientific">Hirsutella rhossiliensis</name>
    <dbReference type="NCBI Taxonomy" id="111463"/>
    <lineage>
        <taxon>Eukaryota</taxon>
        <taxon>Fungi</taxon>
        <taxon>Dikarya</taxon>
        <taxon>Ascomycota</taxon>
        <taxon>Pezizomycotina</taxon>
        <taxon>Sordariomycetes</taxon>
        <taxon>Hypocreomycetidae</taxon>
        <taxon>Hypocreales</taxon>
        <taxon>Ophiocordycipitaceae</taxon>
        <taxon>Hirsutella</taxon>
    </lineage>
</organism>
<evidence type="ECO:0000256" key="4">
    <source>
        <dbReference type="ARBA" id="ARBA00022833"/>
    </source>
</evidence>
<dbReference type="GO" id="GO:0008270">
    <property type="term" value="F:zinc ion binding"/>
    <property type="evidence" value="ECO:0007669"/>
    <property type="project" value="UniProtKB-KW"/>
</dbReference>
<evidence type="ECO:0000256" key="5">
    <source>
        <dbReference type="ARBA" id="ARBA00023242"/>
    </source>
</evidence>